<dbReference type="AlphaFoldDB" id="A0A3B0RII6"/>
<feature type="transmembrane region" description="Helical" evidence="2">
    <location>
        <begin position="15"/>
        <end position="32"/>
    </location>
</feature>
<dbReference type="InterPro" id="IPR004474">
    <property type="entry name" value="LytR_CpsA_psr"/>
</dbReference>
<accession>A0A3B0RII6</accession>
<feature type="transmembrane region" description="Helical" evidence="2">
    <location>
        <begin position="44"/>
        <end position="64"/>
    </location>
</feature>
<dbReference type="Gene3D" id="3.40.630.190">
    <property type="entry name" value="LCP protein"/>
    <property type="match status" value="1"/>
</dbReference>
<dbReference type="NCBIfam" id="TIGR00350">
    <property type="entry name" value="lytR_cpsA_psr"/>
    <property type="match status" value="1"/>
</dbReference>
<feature type="domain" description="Cell envelope-related transcriptional attenuator" evidence="3">
    <location>
        <begin position="193"/>
        <end position="365"/>
    </location>
</feature>
<evidence type="ECO:0000256" key="1">
    <source>
        <dbReference type="SAM" id="MobiDB-lite"/>
    </source>
</evidence>
<dbReference type="Pfam" id="PF03816">
    <property type="entry name" value="LytR_cpsA_psr"/>
    <property type="match status" value="1"/>
</dbReference>
<keyword evidence="2" id="KW-0472">Membrane</keyword>
<proteinExistence type="predicted"/>
<dbReference type="InterPro" id="IPR050922">
    <property type="entry name" value="LytR/CpsA/Psr_CW_biosynth"/>
</dbReference>
<evidence type="ECO:0000313" key="4">
    <source>
        <dbReference type="EMBL" id="VAV91697.1"/>
    </source>
</evidence>
<feature type="region of interest" description="Disordered" evidence="1">
    <location>
        <begin position="131"/>
        <end position="163"/>
    </location>
</feature>
<sequence length="471" mass="50931">GAGHFVAGDARRGRLLLLIDVVILVTIAFLFRDKVAVLTAWIRPASLAWMMIGNLIFLGYRVWAADDAYRSAKGNQPGNVKPTTAALLGGATVLAVILVTPHIVFGYYDVVQYDLIQTVFGSNTTVAAASDTTTTTNAAPPSTDATGATVTTEPSPSTSTTVVATGSAPWNGTDRLNILLIGGDFGEGRTGIRTDTMITVSIDPSTGETAMFSVPRNWTQAPLPDGMGVWDCDCYPELINELWVAGERYPDAFPGPGTPSENAVKGVISEFLGIPIDYYAMVNLDGFVDIVDALGGVEIYVPSAVIDEKYPNEDGTSYERIDIQPGWQKFDGHLALAYSRSRNQDSDYFRMSRQRCVIEAMMEQADPISLLANFGSLADVIKETMITDIPIDTLPALVELLPKVDLANVVSVRFIPPEYHLKFRDDGKPGRVANIDLVHERVQLVINDPQRAVTELGLEKLDDVCGTPEGA</sequence>
<evidence type="ECO:0000259" key="3">
    <source>
        <dbReference type="Pfam" id="PF03816"/>
    </source>
</evidence>
<feature type="non-terminal residue" evidence="4">
    <location>
        <position position="1"/>
    </location>
</feature>
<dbReference type="EMBL" id="UOEI01000067">
    <property type="protein sequence ID" value="VAV91697.1"/>
    <property type="molecule type" value="Genomic_DNA"/>
</dbReference>
<protein>
    <recommendedName>
        <fullName evidence="3">Cell envelope-related transcriptional attenuator domain-containing protein</fullName>
    </recommendedName>
</protein>
<keyword evidence="2" id="KW-1133">Transmembrane helix</keyword>
<evidence type="ECO:0000256" key="2">
    <source>
        <dbReference type="SAM" id="Phobius"/>
    </source>
</evidence>
<reference evidence="4" key="1">
    <citation type="submission" date="2018-06" db="EMBL/GenBank/DDBJ databases">
        <authorList>
            <person name="Zhirakovskaya E."/>
        </authorList>
    </citation>
    <scope>NUCLEOTIDE SEQUENCE</scope>
</reference>
<gene>
    <name evidence="4" type="ORF">MNBD_ACTINO01-2253</name>
</gene>
<dbReference type="PANTHER" id="PTHR33392">
    <property type="entry name" value="POLYISOPRENYL-TEICHOIC ACID--PEPTIDOGLYCAN TEICHOIC ACID TRANSFERASE TAGU"/>
    <property type="match status" value="1"/>
</dbReference>
<organism evidence="4">
    <name type="scientific">hydrothermal vent metagenome</name>
    <dbReference type="NCBI Taxonomy" id="652676"/>
    <lineage>
        <taxon>unclassified sequences</taxon>
        <taxon>metagenomes</taxon>
        <taxon>ecological metagenomes</taxon>
    </lineage>
</organism>
<keyword evidence="2" id="KW-0812">Transmembrane</keyword>
<feature type="transmembrane region" description="Helical" evidence="2">
    <location>
        <begin position="85"/>
        <end position="108"/>
    </location>
</feature>
<name>A0A3B0RII6_9ZZZZ</name>
<dbReference type="PANTHER" id="PTHR33392:SF6">
    <property type="entry name" value="POLYISOPRENYL-TEICHOIC ACID--PEPTIDOGLYCAN TEICHOIC ACID TRANSFERASE TAGU"/>
    <property type="match status" value="1"/>
</dbReference>